<evidence type="ECO:0000313" key="1">
    <source>
        <dbReference type="EMBL" id="KAA2223338.1"/>
    </source>
</evidence>
<dbReference type="Proteomes" id="UP000323082">
    <property type="component" value="Unassembled WGS sequence"/>
</dbReference>
<dbReference type="RefSeq" id="WP_149832278.1">
    <property type="nucleotide sequence ID" value="NZ_VUNZ01000001.1"/>
</dbReference>
<accession>A0A5B2UAE9</accession>
<sequence>MTNDPISLAADTAAFGYTIAELVADKLQNGYFLGYQHRDFCGMAMKMNEKNQFLYGELYDGTDFSVPTVFEDRGLFVAWLSEQSTASLARLEDDDFYRGNQVITRKRLLEFIND</sequence>
<name>A0A5B2UAE9_9FLAO</name>
<proteinExistence type="predicted"/>
<organism evidence="1 2">
    <name type="scientific">Chryseobacterium sediminis</name>
    <dbReference type="NCBI Taxonomy" id="1679494"/>
    <lineage>
        <taxon>Bacteria</taxon>
        <taxon>Pseudomonadati</taxon>
        <taxon>Bacteroidota</taxon>
        <taxon>Flavobacteriia</taxon>
        <taxon>Flavobacteriales</taxon>
        <taxon>Weeksellaceae</taxon>
        <taxon>Chryseobacterium group</taxon>
        <taxon>Chryseobacterium</taxon>
    </lineage>
</organism>
<comment type="caution">
    <text evidence="1">The sequence shown here is derived from an EMBL/GenBank/DDBJ whole genome shotgun (WGS) entry which is preliminary data.</text>
</comment>
<dbReference type="OrthoDB" id="882345at2"/>
<reference evidence="1 2" key="1">
    <citation type="journal article" date="2015" name="Int. J. Syst. Evol. Microbiol.">
        <title>Chryseobacterium sediminis sp. nov., isolated from a river sediment.</title>
        <authorList>
            <person name="Kampfer P."/>
            <person name="Busse H.J."/>
            <person name="McInroy J.A."/>
            <person name="Glaeser S.P."/>
        </authorList>
    </citation>
    <scope>NUCLEOTIDE SEQUENCE [LARGE SCALE GENOMIC DNA]</scope>
    <source>
        <strain evidence="1 2">IMT-174</strain>
    </source>
</reference>
<dbReference type="EMBL" id="VUNZ01000001">
    <property type="protein sequence ID" value="KAA2223338.1"/>
    <property type="molecule type" value="Genomic_DNA"/>
</dbReference>
<protein>
    <submittedName>
        <fullName evidence="1">Uncharacterized protein</fullName>
    </submittedName>
</protein>
<dbReference type="AlphaFoldDB" id="A0A5B2UAE9"/>
<gene>
    <name evidence="1" type="ORF">FW780_03785</name>
</gene>
<evidence type="ECO:0000313" key="2">
    <source>
        <dbReference type="Proteomes" id="UP000323082"/>
    </source>
</evidence>